<evidence type="ECO:0000313" key="2">
    <source>
        <dbReference type="EMBL" id="TXX67224.1"/>
    </source>
</evidence>
<evidence type="ECO:0000259" key="1">
    <source>
        <dbReference type="Pfam" id="PF15919"/>
    </source>
</evidence>
<dbReference type="AlphaFoldDB" id="A0ABD7SR88"/>
<evidence type="ECO:0000313" key="3">
    <source>
        <dbReference type="Proteomes" id="UP000323819"/>
    </source>
</evidence>
<sequence length="144" mass="16242">MLYPAAIECGTEHTSFGVIFPDVKGCFAAGESFEEAFLNAKFALERHFELLAQSGEIPPLASPMDKYIVDPEFKGFLWAIVDLDIEPYLGGAVKKNVTLPKLLLSQIDRTVKRSPDYRDRSHFLQVAALRELERLEAEKHMSKI</sequence>
<organism evidence="2 3">
    <name type="scientific">Vibrio cholerae</name>
    <dbReference type="NCBI Taxonomy" id="666"/>
    <lineage>
        <taxon>Bacteria</taxon>
        <taxon>Pseudomonadati</taxon>
        <taxon>Pseudomonadota</taxon>
        <taxon>Gammaproteobacteria</taxon>
        <taxon>Vibrionales</taxon>
        <taxon>Vibrionaceae</taxon>
        <taxon>Vibrio</taxon>
    </lineage>
</organism>
<dbReference type="InterPro" id="IPR031807">
    <property type="entry name" value="HicB-like"/>
</dbReference>
<dbReference type="Proteomes" id="UP000323819">
    <property type="component" value="Unassembled WGS sequence"/>
</dbReference>
<protein>
    <submittedName>
        <fullName evidence="2">HicB family protein</fullName>
    </submittedName>
</protein>
<feature type="domain" description="HicB-like antitoxin of toxin-antitoxin system" evidence="1">
    <location>
        <begin position="3"/>
        <end position="128"/>
    </location>
</feature>
<dbReference type="Pfam" id="PF15919">
    <property type="entry name" value="HicB_lk_antitox"/>
    <property type="match status" value="1"/>
</dbReference>
<proteinExistence type="predicted"/>
<name>A0ABD7SR88_VIBCL</name>
<comment type="caution">
    <text evidence="2">The sequence shown here is derived from an EMBL/GenBank/DDBJ whole genome shotgun (WGS) entry which is preliminary data.</text>
</comment>
<dbReference type="Gene3D" id="3.30.160.250">
    <property type="match status" value="1"/>
</dbReference>
<dbReference type="RefSeq" id="WP_044125705.1">
    <property type="nucleotide sequence ID" value="NZ_JAILXN010000001.1"/>
</dbReference>
<dbReference type="SUPFAM" id="SSF143100">
    <property type="entry name" value="TTHA1013/TTHA0281-like"/>
    <property type="match status" value="1"/>
</dbReference>
<reference evidence="2 3" key="1">
    <citation type="submission" date="2019-06" db="EMBL/GenBank/DDBJ databases">
        <title>Vibrio cholerae phylogeny based on whole-genome sequencing reveals genetic diversity and population strucutre.</title>
        <authorList>
            <person name="Zhiqiu Y."/>
            <person name="Bin L."/>
            <person name="Lingyan J."/>
        </authorList>
    </citation>
    <scope>NUCLEOTIDE SEQUENCE [LARGE SCALE GENOMIC DNA]</scope>
    <source>
        <strain evidence="2 3">N2814</strain>
    </source>
</reference>
<dbReference type="InterPro" id="IPR035069">
    <property type="entry name" value="TTHA1013/TTHA0281-like"/>
</dbReference>
<dbReference type="EMBL" id="VSIJ01000005">
    <property type="protein sequence ID" value="TXX67224.1"/>
    <property type="molecule type" value="Genomic_DNA"/>
</dbReference>
<gene>
    <name evidence="2" type="ORF">FXF03_01235</name>
</gene>
<accession>A0ABD7SR88</accession>